<keyword evidence="5" id="KW-0539">Nucleus</keyword>
<dbReference type="FunFam" id="2.170.150.80:FF:000005">
    <property type="entry name" value="NAC transcription factor 56"/>
    <property type="match status" value="1"/>
</dbReference>
<reference evidence="8 9" key="1">
    <citation type="journal article" date="2020" name="Mol. Biol. Evol.">
        <title>Distinct Expression and Methylation Patterns for Genes with Different Fates following a Single Whole-Genome Duplication in Flowering Plants.</title>
        <authorList>
            <person name="Shi T."/>
            <person name="Rahmani R.S."/>
            <person name="Gugger P.F."/>
            <person name="Wang M."/>
            <person name="Li H."/>
            <person name="Zhang Y."/>
            <person name="Li Z."/>
            <person name="Wang Q."/>
            <person name="Van de Peer Y."/>
            <person name="Marchal K."/>
            <person name="Chen J."/>
        </authorList>
    </citation>
    <scope>NUCLEOTIDE SEQUENCE [LARGE SCALE GENOMIC DNA]</scope>
    <source>
        <tissue evidence="8">Leaf</tissue>
    </source>
</reference>
<dbReference type="PANTHER" id="PTHR31719:SF43">
    <property type="entry name" value="NAC TRANSCRIPTION FACTOR 56"/>
    <property type="match status" value="1"/>
</dbReference>
<dbReference type="GO" id="GO:0005634">
    <property type="term" value="C:nucleus"/>
    <property type="evidence" value="ECO:0007669"/>
    <property type="project" value="UniProtKB-SubCell"/>
</dbReference>
<dbReference type="Gene3D" id="2.170.150.80">
    <property type="entry name" value="NAC domain"/>
    <property type="match status" value="1"/>
</dbReference>
<evidence type="ECO:0000313" key="8">
    <source>
        <dbReference type="EMBL" id="DAD20865.1"/>
    </source>
</evidence>
<keyword evidence="9" id="KW-1185">Reference proteome</keyword>
<evidence type="ECO:0000256" key="2">
    <source>
        <dbReference type="ARBA" id="ARBA00023015"/>
    </source>
</evidence>
<dbReference type="Proteomes" id="UP000607653">
    <property type="component" value="Unassembled WGS sequence"/>
</dbReference>
<accession>A0A822XQ56</accession>
<feature type="compositionally biased region" description="Low complexity" evidence="6">
    <location>
        <begin position="1"/>
        <end position="17"/>
    </location>
</feature>
<dbReference type="GO" id="GO:0003677">
    <property type="term" value="F:DNA binding"/>
    <property type="evidence" value="ECO:0007669"/>
    <property type="project" value="UniProtKB-KW"/>
</dbReference>
<dbReference type="GO" id="GO:0048608">
    <property type="term" value="P:reproductive structure development"/>
    <property type="evidence" value="ECO:0007669"/>
    <property type="project" value="UniProtKB-ARBA"/>
</dbReference>
<organism evidence="8 9">
    <name type="scientific">Nelumbo nucifera</name>
    <name type="common">Sacred lotus</name>
    <dbReference type="NCBI Taxonomy" id="4432"/>
    <lineage>
        <taxon>Eukaryota</taxon>
        <taxon>Viridiplantae</taxon>
        <taxon>Streptophyta</taxon>
        <taxon>Embryophyta</taxon>
        <taxon>Tracheophyta</taxon>
        <taxon>Spermatophyta</taxon>
        <taxon>Magnoliopsida</taxon>
        <taxon>Proteales</taxon>
        <taxon>Nelumbonaceae</taxon>
        <taxon>Nelumbo</taxon>
    </lineage>
</organism>
<evidence type="ECO:0000256" key="1">
    <source>
        <dbReference type="ARBA" id="ARBA00004123"/>
    </source>
</evidence>
<dbReference type="GO" id="GO:0006355">
    <property type="term" value="P:regulation of DNA-templated transcription"/>
    <property type="evidence" value="ECO:0007669"/>
    <property type="project" value="InterPro"/>
</dbReference>
<evidence type="ECO:0000256" key="3">
    <source>
        <dbReference type="ARBA" id="ARBA00023125"/>
    </source>
</evidence>
<dbReference type="Pfam" id="PF02365">
    <property type="entry name" value="NAM"/>
    <property type="match status" value="1"/>
</dbReference>
<dbReference type="EMBL" id="DUZY01000001">
    <property type="protein sequence ID" value="DAD20865.1"/>
    <property type="molecule type" value="Genomic_DNA"/>
</dbReference>
<feature type="region of interest" description="Disordered" evidence="6">
    <location>
        <begin position="1"/>
        <end position="26"/>
    </location>
</feature>
<dbReference type="SUPFAM" id="SSF101941">
    <property type="entry name" value="NAC domain"/>
    <property type="match status" value="1"/>
</dbReference>
<keyword evidence="4" id="KW-0804">Transcription</keyword>
<name>A0A822XQ56_NELNU</name>
<dbReference type="InterPro" id="IPR003441">
    <property type="entry name" value="NAC-dom"/>
</dbReference>
<sequence length="389" mass="43135">MESTDSSSGSQQHQQQQPRLPPGFRFHPTDEELVVHYLKKKASSAPLPVTIIAEVDLYKFDPWELPGKATFGEQEWYFFSPRDRKYPNGARPNRAATSGYWKATGTDKPILTSGGTQKVGVKKALVFYGGRPPKGVKTNWIMHEYRLADNSTSSKPPGVDVSNKKSSLRLDDWVLCRIYKKNNSNRLMERDKEDSMTDMMALPTSTVEGQQSSKQPPAQRTTNYGGMLLESDDNFFEGLLSEDGVNSSSLPQFGSSSISTTELSMFPAATATQLPLKRPFPSPYFNEVAAIGPSSSTKKFHPDHNSSGSGSTNANNPIATLLNQLPQAATPFHNHTLLGSLGLESRQPKRGDFAICQFHKLTIGIKQLISLLVTYRWIGCHRFCLSDKK</sequence>
<dbReference type="GO" id="GO:0009791">
    <property type="term" value="P:post-embryonic development"/>
    <property type="evidence" value="ECO:0007669"/>
    <property type="project" value="UniProtKB-ARBA"/>
</dbReference>
<evidence type="ECO:0000256" key="4">
    <source>
        <dbReference type="ARBA" id="ARBA00023163"/>
    </source>
</evidence>
<feature type="compositionally biased region" description="Low complexity" evidence="6">
    <location>
        <begin position="305"/>
        <end position="316"/>
    </location>
</feature>
<proteinExistence type="predicted"/>
<evidence type="ECO:0000256" key="5">
    <source>
        <dbReference type="ARBA" id="ARBA00023242"/>
    </source>
</evidence>
<keyword evidence="2" id="KW-0805">Transcription regulation</keyword>
<dbReference type="AlphaFoldDB" id="A0A822XQ56"/>
<comment type="caution">
    <text evidence="8">The sequence shown here is derived from an EMBL/GenBank/DDBJ whole genome shotgun (WGS) entry which is preliminary data.</text>
</comment>
<evidence type="ECO:0000313" key="9">
    <source>
        <dbReference type="Proteomes" id="UP000607653"/>
    </source>
</evidence>
<protein>
    <recommendedName>
        <fullName evidence="7">NAC domain-containing protein</fullName>
    </recommendedName>
</protein>
<keyword evidence="3" id="KW-0238">DNA-binding</keyword>
<dbReference type="PROSITE" id="PS51005">
    <property type="entry name" value="NAC"/>
    <property type="match status" value="1"/>
</dbReference>
<feature type="region of interest" description="Disordered" evidence="6">
    <location>
        <begin position="295"/>
        <end position="317"/>
    </location>
</feature>
<comment type="subcellular location">
    <subcellularLocation>
        <location evidence="1">Nucleus</location>
    </subcellularLocation>
</comment>
<gene>
    <name evidence="8" type="ORF">HUJ06_022328</name>
</gene>
<evidence type="ECO:0000259" key="7">
    <source>
        <dbReference type="PROSITE" id="PS51005"/>
    </source>
</evidence>
<dbReference type="InterPro" id="IPR036093">
    <property type="entry name" value="NAC_dom_sf"/>
</dbReference>
<dbReference type="PANTHER" id="PTHR31719">
    <property type="entry name" value="NAC TRANSCRIPTION FACTOR 56"/>
    <property type="match status" value="1"/>
</dbReference>
<evidence type="ECO:0000256" key="6">
    <source>
        <dbReference type="SAM" id="MobiDB-lite"/>
    </source>
</evidence>
<feature type="domain" description="NAC" evidence="7">
    <location>
        <begin position="20"/>
        <end position="181"/>
    </location>
</feature>